<dbReference type="GO" id="GO:0005634">
    <property type="term" value="C:nucleus"/>
    <property type="evidence" value="ECO:0007669"/>
    <property type="project" value="TreeGrafter"/>
</dbReference>
<dbReference type="GO" id="GO:0046970">
    <property type="term" value="F:histone H4K16 deacetylase activity, NAD-dependent"/>
    <property type="evidence" value="ECO:0007669"/>
    <property type="project" value="TreeGrafter"/>
</dbReference>
<dbReference type="InterPro" id="IPR029035">
    <property type="entry name" value="DHS-like_NAD/FAD-binding_dom"/>
</dbReference>
<dbReference type="Gene3D" id="3.40.50.1220">
    <property type="entry name" value="TPP-binding domain"/>
    <property type="match status" value="1"/>
</dbReference>
<feature type="region of interest" description="Disordered" evidence="10">
    <location>
        <begin position="362"/>
        <end position="399"/>
    </location>
</feature>
<evidence type="ECO:0000256" key="6">
    <source>
        <dbReference type="ARBA" id="ARBA00022833"/>
    </source>
</evidence>
<dbReference type="PANTHER" id="PTHR11085">
    <property type="entry name" value="NAD-DEPENDENT PROTEIN DEACYLASE SIRTUIN-5, MITOCHONDRIAL-RELATED"/>
    <property type="match status" value="1"/>
</dbReference>
<proteinExistence type="inferred from homology"/>
<evidence type="ECO:0000256" key="3">
    <source>
        <dbReference type="ARBA" id="ARBA00006924"/>
    </source>
</evidence>
<evidence type="ECO:0000259" key="11">
    <source>
        <dbReference type="PROSITE" id="PS50305"/>
    </source>
</evidence>
<evidence type="ECO:0000256" key="5">
    <source>
        <dbReference type="ARBA" id="ARBA00022723"/>
    </source>
</evidence>
<evidence type="ECO:0000313" key="12">
    <source>
        <dbReference type="EMBL" id="KTB31485.1"/>
    </source>
</evidence>
<feature type="domain" description="Deacetylase sirtuin-type" evidence="11">
    <location>
        <begin position="201"/>
        <end position="498"/>
    </location>
</feature>
<keyword evidence="4" id="KW-0808">Transferase</keyword>
<evidence type="ECO:0000256" key="7">
    <source>
        <dbReference type="ARBA" id="ARBA00023027"/>
    </source>
</evidence>
<protein>
    <recommendedName>
        <fullName evidence="11">Deacetylase sirtuin-type domain-containing protein</fullName>
    </recommendedName>
</protein>
<keyword evidence="8" id="KW-0496">Mitochondrion</keyword>
<name>A0A0W0F587_MONRR</name>
<dbReference type="GO" id="GO:0070403">
    <property type="term" value="F:NAD+ binding"/>
    <property type="evidence" value="ECO:0007669"/>
    <property type="project" value="InterPro"/>
</dbReference>
<evidence type="ECO:0000256" key="10">
    <source>
        <dbReference type="SAM" id="MobiDB-lite"/>
    </source>
</evidence>
<gene>
    <name evidence="12" type="ORF">WG66_15959</name>
</gene>
<evidence type="ECO:0000256" key="1">
    <source>
        <dbReference type="ARBA" id="ARBA00001947"/>
    </source>
</evidence>
<accession>A0A0W0F587</accession>
<dbReference type="PANTHER" id="PTHR11085:SF9">
    <property type="entry name" value="NAD-DEPENDENT PROTEIN DEACETYLASE SIRTUIN-1"/>
    <property type="match status" value="1"/>
</dbReference>
<dbReference type="InterPro" id="IPR003000">
    <property type="entry name" value="Sirtuin"/>
</dbReference>
<comment type="similarity">
    <text evidence="3">Belongs to the sirtuin family. Class I subfamily.</text>
</comment>
<organism evidence="12 13">
    <name type="scientific">Moniliophthora roreri</name>
    <name type="common">Frosty pod rot fungus</name>
    <name type="synonym">Monilia roreri</name>
    <dbReference type="NCBI Taxonomy" id="221103"/>
    <lineage>
        <taxon>Eukaryota</taxon>
        <taxon>Fungi</taxon>
        <taxon>Dikarya</taxon>
        <taxon>Basidiomycota</taxon>
        <taxon>Agaricomycotina</taxon>
        <taxon>Agaricomycetes</taxon>
        <taxon>Agaricomycetidae</taxon>
        <taxon>Agaricales</taxon>
        <taxon>Marasmiineae</taxon>
        <taxon>Marasmiaceae</taxon>
        <taxon>Moniliophthora</taxon>
    </lineage>
</organism>
<dbReference type="AlphaFoldDB" id="A0A0W0F587"/>
<feature type="active site" description="Proton acceptor" evidence="9">
    <location>
        <position position="326"/>
    </location>
</feature>
<evidence type="ECO:0000256" key="2">
    <source>
        <dbReference type="ARBA" id="ARBA00004173"/>
    </source>
</evidence>
<dbReference type="InterPro" id="IPR026590">
    <property type="entry name" value="Ssirtuin_cat_dom"/>
</dbReference>
<dbReference type="PROSITE" id="PS50305">
    <property type="entry name" value="SIRTUIN"/>
    <property type="match status" value="1"/>
</dbReference>
<comment type="cofactor">
    <cofactor evidence="1">
        <name>Zn(2+)</name>
        <dbReference type="ChEBI" id="CHEBI:29105"/>
    </cofactor>
</comment>
<evidence type="ECO:0000256" key="4">
    <source>
        <dbReference type="ARBA" id="ARBA00022679"/>
    </source>
</evidence>
<dbReference type="Pfam" id="PF02146">
    <property type="entry name" value="SIR2"/>
    <property type="match status" value="1"/>
</dbReference>
<dbReference type="SUPFAM" id="SSF52467">
    <property type="entry name" value="DHS-like NAD/FAD-binding domain"/>
    <property type="match status" value="1"/>
</dbReference>
<reference evidence="12 13" key="1">
    <citation type="submission" date="2015-12" db="EMBL/GenBank/DDBJ databases">
        <title>Draft genome sequence of Moniliophthora roreri, the causal agent of frosty pod rot of cacao.</title>
        <authorList>
            <person name="Aime M.C."/>
            <person name="Diaz-Valderrama J.R."/>
            <person name="Kijpornyongpan T."/>
            <person name="Phillips-Mora W."/>
        </authorList>
    </citation>
    <scope>NUCLEOTIDE SEQUENCE [LARGE SCALE GENOMIC DNA]</scope>
    <source>
        <strain evidence="12 13">MCA 2952</strain>
    </source>
</reference>
<dbReference type="GO" id="GO:0046872">
    <property type="term" value="F:metal ion binding"/>
    <property type="evidence" value="ECO:0007669"/>
    <property type="project" value="UniProtKB-KW"/>
</dbReference>
<keyword evidence="7" id="KW-0520">NAD</keyword>
<feature type="binding site" evidence="9">
    <location>
        <position position="358"/>
    </location>
    <ligand>
        <name>Zn(2+)</name>
        <dbReference type="ChEBI" id="CHEBI:29105"/>
    </ligand>
</feature>
<dbReference type="GO" id="GO:0005739">
    <property type="term" value="C:mitochondrion"/>
    <property type="evidence" value="ECO:0007669"/>
    <property type="project" value="UniProtKB-SubCell"/>
</dbReference>
<dbReference type="Proteomes" id="UP000054988">
    <property type="component" value="Unassembled WGS sequence"/>
</dbReference>
<dbReference type="InterPro" id="IPR050134">
    <property type="entry name" value="NAD-dep_sirtuin_deacylases"/>
</dbReference>
<sequence>MPQEPYSHKISNGNNSTRVLHTQELHTAATATEGDTKPSEAVANASPVQLFFLQVKAFLEATEDVDVEPETIQELLDLVHGKQLEESTISMLEAASQEDEDDSGDYDPERPEAELDISALFTQKGDDTWSKAEVRSMMHDLKEKGSDYFVRHYVVLLGIPIPKLLLAFGINLCNELRELSGPTMRYFLRVAMFRELRLRERLPQYSTIDHAVDLIRKSQRIIILTGAGISVSCGIPDFRSRNGLYASLGDYDLDDPQQMFDITYFKENPSVFYSFASQIYPSNFVPSPCHRFIKLVENKEKLLRNYTQNIDTLETAAGVQRVIQCHGSFATATCLLCRRRVPGKEIESEIMSRKVPLCPVCNTSTPPPKKPTKSKKKARGEWDSAEEDESDAPAYPPGIMKPDITFFGEKLSDEFDRSLEEDRHKADLLLVIGTSLKVAPVADLICMSDSNTIPCTISIIRQQILINKTPIRHINPDIVLLGNADDIVIHLCERLGWELPPPAPAEPTPVSNSGGRLQPARVNARKRVSSEIIEDKPPRQVGDSHVWLFPGAEGGKWLTDLEREVERRAKEIERANQGRTGESTPQTLVGEVPTLPLRNESVLQDIKGRLSELRHLSLLLPNFDKDEIVESDLLFDCPDLQSLYPAIHV</sequence>
<keyword evidence="6 9" id="KW-0862">Zinc</keyword>
<dbReference type="Gene3D" id="3.30.1600.10">
    <property type="entry name" value="SIR2/SIRT2 'Small Domain"/>
    <property type="match status" value="1"/>
</dbReference>
<comment type="subcellular location">
    <subcellularLocation>
        <location evidence="2">Mitochondrion</location>
    </subcellularLocation>
</comment>
<evidence type="ECO:0000313" key="13">
    <source>
        <dbReference type="Proteomes" id="UP000054988"/>
    </source>
</evidence>
<dbReference type="InterPro" id="IPR026591">
    <property type="entry name" value="Sirtuin_cat_small_dom_sf"/>
</dbReference>
<dbReference type="eggNOG" id="KOG2684">
    <property type="taxonomic scope" value="Eukaryota"/>
</dbReference>
<comment type="caution">
    <text evidence="12">The sequence shown here is derived from an EMBL/GenBank/DDBJ whole genome shotgun (WGS) entry which is preliminary data.</text>
</comment>
<feature type="binding site" evidence="9">
    <location>
        <position position="334"/>
    </location>
    <ligand>
        <name>Zn(2+)</name>
        <dbReference type="ChEBI" id="CHEBI:29105"/>
    </ligand>
</feature>
<keyword evidence="5 9" id="KW-0479">Metal-binding</keyword>
<evidence type="ECO:0000256" key="8">
    <source>
        <dbReference type="ARBA" id="ARBA00023128"/>
    </source>
</evidence>
<dbReference type="EMBL" id="LATX01002321">
    <property type="protein sequence ID" value="KTB31485.1"/>
    <property type="molecule type" value="Genomic_DNA"/>
</dbReference>
<evidence type="ECO:0000256" key="9">
    <source>
        <dbReference type="PROSITE-ProRule" id="PRU00236"/>
    </source>
</evidence>
<feature type="binding site" evidence="9">
    <location>
        <position position="337"/>
    </location>
    <ligand>
        <name>Zn(2+)</name>
        <dbReference type="ChEBI" id="CHEBI:29105"/>
    </ligand>
</feature>
<feature type="binding site" evidence="9">
    <location>
        <position position="361"/>
    </location>
    <ligand>
        <name>Zn(2+)</name>
        <dbReference type="ChEBI" id="CHEBI:29105"/>
    </ligand>
</feature>